<dbReference type="PROSITE" id="PS50801">
    <property type="entry name" value="STAS"/>
    <property type="match status" value="1"/>
</dbReference>
<evidence type="ECO:0000313" key="3">
    <source>
        <dbReference type="Proteomes" id="UP000609879"/>
    </source>
</evidence>
<accession>A0ABQ3Y4P8</accession>
<dbReference type="Gene3D" id="3.30.750.24">
    <property type="entry name" value="STAS domain"/>
    <property type="match status" value="1"/>
</dbReference>
<dbReference type="Pfam" id="PF13466">
    <property type="entry name" value="STAS_2"/>
    <property type="match status" value="1"/>
</dbReference>
<dbReference type="SUPFAM" id="SSF52091">
    <property type="entry name" value="SpoIIaa-like"/>
    <property type="match status" value="1"/>
</dbReference>
<reference evidence="2 3" key="1">
    <citation type="submission" date="2021-01" db="EMBL/GenBank/DDBJ databases">
        <title>Whole genome shotgun sequence of Actinoplanes deccanensis NBRC 13994.</title>
        <authorList>
            <person name="Komaki H."/>
            <person name="Tamura T."/>
        </authorList>
    </citation>
    <scope>NUCLEOTIDE SEQUENCE [LARGE SCALE GENOMIC DNA]</scope>
    <source>
        <strain evidence="2 3">NBRC 13994</strain>
    </source>
</reference>
<protein>
    <recommendedName>
        <fullName evidence="1">STAS domain-containing protein</fullName>
    </recommendedName>
</protein>
<sequence length="95" mass="10129">MLVTSVRKGDATVRITVMGELDAATAPRLRAEAAKAITGGVRTAELDLAGVTFLGVPGVREIMSLRESTQVVLVHKSNVVDWVIRCVCPELVVTL</sequence>
<comment type="caution">
    <text evidence="2">The sequence shown here is derived from an EMBL/GenBank/DDBJ whole genome shotgun (WGS) entry which is preliminary data.</text>
</comment>
<name>A0ABQ3Y4P8_9ACTN</name>
<feature type="domain" description="STAS" evidence="1">
    <location>
        <begin position="2"/>
        <end position="74"/>
    </location>
</feature>
<dbReference type="InterPro" id="IPR058548">
    <property type="entry name" value="MlaB-like_STAS"/>
</dbReference>
<evidence type="ECO:0000259" key="1">
    <source>
        <dbReference type="PROSITE" id="PS50801"/>
    </source>
</evidence>
<dbReference type="InterPro" id="IPR036513">
    <property type="entry name" value="STAS_dom_sf"/>
</dbReference>
<dbReference type="InterPro" id="IPR002645">
    <property type="entry name" value="STAS_dom"/>
</dbReference>
<proteinExistence type="predicted"/>
<dbReference type="EMBL" id="BOMI01000067">
    <property type="protein sequence ID" value="GID74979.1"/>
    <property type="molecule type" value="Genomic_DNA"/>
</dbReference>
<dbReference type="Proteomes" id="UP000609879">
    <property type="component" value="Unassembled WGS sequence"/>
</dbReference>
<organism evidence="2 3">
    <name type="scientific">Paractinoplanes deccanensis</name>
    <dbReference type="NCBI Taxonomy" id="113561"/>
    <lineage>
        <taxon>Bacteria</taxon>
        <taxon>Bacillati</taxon>
        <taxon>Actinomycetota</taxon>
        <taxon>Actinomycetes</taxon>
        <taxon>Micromonosporales</taxon>
        <taxon>Micromonosporaceae</taxon>
        <taxon>Paractinoplanes</taxon>
    </lineage>
</organism>
<keyword evidence="3" id="KW-1185">Reference proteome</keyword>
<evidence type="ECO:0000313" key="2">
    <source>
        <dbReference type="EMBL" id="GID74979.1"/>
    </source>
</evidence>
<gene>
    <name evidence="2" type="ORF">Ade02nite_36200</name>
</gene>
<dbReference type="CDD" id="cd07043">
    <property type="entry name" value="STAS_anti-anti-sigma_factors"/>
    <property type="match status" value="1"/>
</dbReference>